<dbReference type="SUPFAM" id="SSF55729">
    <property type="entry name" value="Acyl-CoA N-acyltransferases (Nat)"/>
    <property type="match status" value="1"/>
</dbReference>
<comment type="caution">
    <text evidence="4">The sequence shown here is derived from an EMBL/GenBank/DDBJ whole genome shotgun (WGS) entry which is preliminary data.</text>
</comment>
<sequence>MMNYKVVEELNDKQLDDLHRLFKNEWWTTTRQPTEIKRMVDNSSLVIGLINNETEELIGFARVITDTIYRAFIFDVIANENYRNNGIGTALMNSILEHPLVRDVDRVELYCPDRLVPYYEKVGFSTNVNGSNLMRYNKAK</sequence>
<evidence type="ECO:0000313" key="4">
    <source>
        <dbReference type="EMBL" id="RUQ25199.1"/>
    </source>
</evidence>
<dbReference type="InterPro" id="IPR000182">
    <property type="entry name" value="GNAT_dom"/>
</dbReference>
<dbReference type="CDD" id="cd04301">
    <property type="entry name" value="NAT_SF"/>
    <property type="match status" value="1"/>
</dbReference>
<dbReference type="OrthoDB" id="9775804at2"/>
<dbReference type="Proteomes" id="UP000267430">
    <property type="component" value="Unassembled WGS sequence"/>
</dbReference>
<dbReference type="GO" id="GO:0005737">
    <property type="term" value="C:cytoplasm"/>
    <property type="evidence" value="ECO:0007669"/>
    <property type="project" value="TreeGrafter"/>
</dbReference>
<dbReference type="RefSeq" id="WP_126867078.1">
    <property type="nucleotide sequence ID" value="NZ_JAUSTX010000011.1"/>
</dbReference>
<evidence type="ECO:0000259" key="3">
    <source>
        <dbReference type="PROSITE" id="PS51186"/>
    </source>
</evidence>
<dbReference type="PANTHER" id="PTHR43626:SF4">
    <property type="entry name" value="GCN5-RELATED N-ACETYLTRANSFERASE 2, CHLOROPLASTIC"/>
    <property type="match status" value="1"/>
</dbReference>
<accession>A0A433HA36</accession>
<dbReference type="PROSITE" id="PS51186">
    <property type="entry name" value="GNAT"/>
    <property type="match status" value="1"/>
</dbReference>
<gene>
    <name evidence="4" type="ORF">ELQ35_20720</name>
</gene>
<reference evidence="4 5" key="1">
    <citation type="submission" date="2018-12" db="EMBL/GenBank/DDBJ databases">
        <title>Bacillus chawlae sp. nov., Bacillus glennii sp. nov., and Bacillus saganii sp. nov. Isolated from the Vehicle Assembly Building at Kennedy Space Center where the Viking Spacecraft were Assembled.</title>
        <authorList>
            <person name="Seuylemezian A."/>
            <person name="Vaishampayan P."/>
        </authorList>
    </citation>
    <scope>NUCLEOTIDE SEQUENCE [LARGE SCALE GENOMIC DNA]</scope>
    <source>
        <strain evidence="4 5">L5</strain>
    </source>
</reference>
<dbReference type="PANTHER" id="PTHR43626">
    <property type="entry name" value="ACYL-COA N-ACYLTRANSFERASE"/>
    <property type="match status" value="1"/>
</dbReference>
<dbReference type="InterPro" id="IPR016181">
    <property type="entry name" value="Acyl_CoA_acyltransferase"/>
</dbReference>
<evidence type="ECO:0000256" key="1">
    <source>
        <dbReference type="ARBA" id="ARBA00022679"/>
    </source>
</evidence>
<dbReference type="Pfam" id="PF00583">
    <property type="entry name" value="Acetyltransf_1"/>
    <property type="match status" value="1"/>
</dbReference>
<dbReference type="Gene3D" id="3.40.630.30">
    <property type="match status" value="1"/>
</dbReference>
<proteinExistence type="predicted"/>
<dbReference type="InterPro" id="IPR045039">
    <property type="entry name" value="NSI-like"/>
</dbReference>
<organism evidence="4 5">
    <name type="scientific">Peribacillus cavernae</name>
    <dbReference type="NCBI Taxonomy" id="1674310"/>
    <lineage>
        <taxon>Bacteria</taxon>
        <taxon>Bacillati</taxon>
        <taxon>Bacillota</taxon>
        <taxon>Bacilli</taxon>
        <taxon>Bacillales</taxon>
        <taxon>Bacillaceae</taxon>
        <taxon>Peribacillus</taxon>
    </lineage>
</organism>
<keyword evidence="2" id="KW-0012">Acyltransferase</keyword>
<dbReference type="GO" id="GO:0008080">
    <property type="term" value="F:N-acetyltransferase activity"/>
    <property type="evidence" value="ECO:0007669"/>
    <property type="project" value="InterPro"/>
</dbReference>
<protein>
    <submittedName>
        <fullName evidence="4">GNAT family N-acetyltransferase</fullName>
    </submittedName>
</protein>
<keyword evidence="5" id="KW-1185">Reference proteome</keyword>
<evidence type="ECO:0000313" key="5">
    <source>
        <dbReference type="Proteomes" id="UP000267430"/>
    </source>
</evidence>
<feature type="domain" description="N-acetyltransferase" evidence="3">
    <location>
        <begin position="5"/>
        <end position="140"/>
    </location>
</feature>
<name>A0A433HA36_9BACI</name>
<dbReference type="EMBL" id="RYZZ01000043">
    <property type="protein sequence ID" value="RUQ25199.1"/>
    <property type="molecule type" value="Genomic_DNA"/>
</dbReference>
<dbReference type="AlphaFoldDB" id="A0A433HA36"/>
<keyword evidence="1 4" id="KW-0808">Transferase</keyword>
<evidence type="ECO:0000256" key="2">
    <source>
        <dbReference type="ARBA" id="ARBA00023315"/>
    </source>
</evidence>